<name>A0A840BRG4_9HYPH</name>
<dbReference type="Proteomes" id="UP000577362">
    <property type="component" value="Unassembled WGS sequence"/>
</dbReference>
<reference evidence="1 2" key="1">
    <citation type="submission" date="2020-08" db="EMBL/GenBank/DDBJ databases">
        <title>Genomic Encyclopedia of Type Strains, Phase IV (KMG-IV): sequencing the most valuable type-strain genomes for metagenomic binning, comparative biology and taxonomic classification.</title>
        <authorList>
            <person name="Goeker M."/>
        </authorList>
    </citation>
    <scope>NUCLEOTIDE SEQUENCE [LARGE SCALE GENOMIC DNA]</scope>
    <source>
        <strain evidence="1 2">DSM 103737</strain>
    </source>
</reference>
<gene>
    <name evidence="1" type="ORF">GGR16_000971</name>
</gene>
<dbReference type="AlphaFoldDB" id="A0A840BRG4"/>
<evidence type="ECO:0000313" key="2">
    <source>
        <dbReference type="Proteomes" id="UP000577362"/>
    </source>
</evidence>
<sequence length="93" mass="9745">MAGTRVLGAPEGTALQADLTGTFKRPFPEQVAFFHGQARQSRADKHVARPGARGARFDLHGAGAMKADLLADLAATVDKAVTQGLTLRLACAM</sequence>
<proteinExistence type="predicted"/>
<evidence type="ECO:0000313" key="1">
    <source>
        <dbReference type="EMBL" id="MBB4015965.1"/>
    </source>
</evidence>
<comment type="caution">
    <text evidence="1">The sequence shown here is derived from an EMBL/GenBank/DDBJ whole genome shotgun (WGS) entry which is preliminary data.</text>
</comment>
<protein>
    <submittedName>
        <fullName evidence="1">Uncharacterized protein</fullName>
    </submittedName>
</protein>
<dbReference type="EMBL" id="JACIEN010000001">
    <property type="protein sequence ID" value="MBB4015965.1"/>
    <property type="molecule type" value="Genomic_DNA"/>
</dbReference>
<accession>A0A840BRG4</accession>
<organism evidence="1 2">
    <name type="scientific">Chelatococcus caeni</name>
    <dbReference type="NCBI Taxonomy" id="1348468"/>
    <lineage>
        <taxon>Bacteria</taxon>
        <taxon>Pseudomonadati</taxon>
        <taxon>Pseudomonadota</taxon>
        <taxon>Alphaproteobacteria</taxon>
        <taxon>Hyphomicrobiales</taxon>
        <taxon>Chelatococcaceae</taxon>
        <taxon>Chelatococcus</taxon>
    </lineage>
</organism>
<keyword evidence="2" id="KW-1185">Reference proteome</keyword>